<organism evidence="1 2">
    <name type="scientific">Flemingia macrophylla</name>
    <dbReference type="NCBI Taxonomy" id="520843"/>
    <lineage>
        <taxon>Eukaryota</taxon>
        <taxon>Viridiplantae</taxon>
        <taxon>Streptophyta</taxon>
        <taxon>Embryophyta</taxon>
        <taxon>Tracheophyta</taxon>
        <taxon>Spermatophyta</taxon>
        <taxon>Magnoliopsida</taxon>
        <taxon>eudicotyledons</taxon>
        <taxon>Gunneridae</taxon>
        <taxon>Pentapetalae</taxon>
        <taxon>rosids</taxon>
        <taxon>fabids</taxon>
        <taxon>Fabales</taxon>
        <taxon>Fabaceae</taxon>
        <taxon>Papilionoideae</taxon>
        <taxon>50 kb inversion clade</taxon>
        <taxon>NPAAA clade</taxon>
        <taxon>indigoferoid/millettioid clade</taxon>
        <taxon>Phaseoleae</taxon>
        <taxon>Flemingia</taxon>
    </lineage>
</organism>
<dbReference type="Pfam" id="PF07712">
    <property type="entry name" value="SURNod19"/>
    <property type="match status" value="1"/>
</dbReference>
<name>A0ABD1LE65_9FABA</name>
<dbReference type="PANTHER" id="PTHR33390:SF4">
    <property type="entry name" value="STRESS UP-REGULATED NOD 19-RELATED"/>
    <property type="match status" value="1"/>
</dbReference>
<proteinExistence type="predicted"/>
<accession>A0ABD1LE65</accession>
<evidence type="ECO:0000313" key="1">
    <source>
        <dbReference type="EMBL" id="KAL2321821.1"/>
    </source>
</evidence>
<dbReference type="AlphaFoldDB" id="A0ABD1LE65"/>
<dbReference type="EMBL" id="JBGMDY010000009">
    <property type="protein sequence ID" value="KAL2321821.1"/>
    <property type="molecule type" value="Genomic_DNA"/>
</dbReference>
<keyword evidence="2" id="KW-1185">Reference proteome</keyword>
<dbReference type="InterPro" id="IPR011692">
    <property type="entry name" value="Stress_up-reg_Nod19"/>
</dbReference>
<evidence type="ECO:0000313" key="2">
    <source>
        <dbReference type="Proteomes" id="UP001603857"/>
    </source>
</evidence>
<protein>
    <recommendedName>
        <fullName evidence="3">Stress up-regulated Nod 19</fullName>
    </recommendedName>
</protein>
<dbReference type="PANTHER" id="PTHR33390">
    <property type="entry name" value="STRESS UP-REGULATED NOD 19 PROTEIN"/>
    <property type="match status" value="1"/>
</dbReference>
<reference evidence="1 2" key="1">
    <citation type="submission" date="2024-08" db="EMBL/GenBank/DDBJ databases">
        <title>Insights into the chromosomal genome structure of Flemingia macrophylla.</title>
        <authorList>
            <person name="Ding Y."/>
            <person name="Zhao Y."/>
            <person name="Bi W."/>
            <person name="Wu M."/>
            <person name="Zhao G."/>
            <person name="Gong Y."/>
            <person name="Li W."/>
            <person name="Zhang P."/>
        </authorList>
    </citation>
    <scope>NUCLEOTIDE SEQUENCE [LARGE SCALE GENOMIC DNA]</scope>
    <source>
        <strain evidence="1">DYQJB</strain>
        <tissue evidence="1">Leaf</tissue>
    </source>
</reference>
<gene>
    <name evidence="1" type="ORF">Fmac_026200</name>
</gene>
<dbReference type="Proteomes" id="UP001603857">
    <property type="component" value="Unassembled WGS sequence"/>
</dbReference>
<sequence length="431" mass="48914">MEYLESLVDVNVMRMAYLVLNVKELGQALVDVTSGYGTTYSNYLEPDNHIKSATFVSENFEIGPGKIAVKTFLDIEFPKGHIGVKSFDVELVDEDGNSVPLYETYFHHWFAIKYFENISMSTYIEQYHDLRNGIIFQRNQGTCQGYILPHYWGLGSESRGTSSNLPDPFVVELGNPTQIPQGFKEKWLFNIMAIDTRGALHRKGCTECRCNLLNLPKNFYNVTTGIDGKPLSRNYKGGLFCCQDNLQCKLRKDFDAPKRKLSLRYKIRWVDWDEHQVPLKFYILDATDRVRLNGSTSIHDCQAEYTIPRIGDSDSPHVKKANIPIEKGGYLIYSTSHMHTGVVNTTIYGQDGRVLCTSTPKYGTGKEAGNEKGYVVGMSGCYPKPGSIKIKDGEILTLESIYQNKFRTGAMGHFYIYLAEHLPNKIINNFM</sequence>
<evidence type="ECO:0008006" key="3">
    <source>
        <dbReference type="Google" id="ProtNLM"/>
    </source>
</evidence>
<comment type="caution">
    <text evidence="1">The sequence shown here is derived from an EMBL/GenBank/DDBJ whole genome shotgun (WGS) entry which is preliminary data.</text>
</comment>